<evidence type="ECO:0000313" key="3">
    <source>
        <dbReference type="EMBL" id="MFD0630228.1"/>
    </source>
</evidence>
<comment type="caution">
    <text evidence="3">The sequence shown here is derived from an EMBL/GenBank/DDBJ whole genome shotgun (WGS) entry which is preliminary data.</text>
</comment>
<organism evidence="3 4">
    <name type="scientific">Streptomyces sanglieri</name>
    <dbReference type="NCBI Taxonomy" id="193460"/>
    <lineage>
        <taxon>Bacteria</taxon>
        <taxon>Bacillati</taxon>
        <taxon>Actinomycetota</taxon>
        <taxon>Actinomycetes</taxon>
        <taxon>Kitasatosporales</taxon>
        <taxon>Streptomycetaceae</taxon>
        <taxon>Streptomyces</taxon>
    </lineage>
</organism>
<sequence>MFGPTRLVRDAFGIADAMGFAHPGLAWPALVAVWLTGGPGALALPQVNHRGWGIKVRRSGQHLSPGWQFSGIAITITRWESLTRPAPAPTDAAGWLRSDFVE</sequence>
<dbReference type="EMBL" id="JBHTGL010000008">
    <property type="protein sequence ID" value="MFD0624297.1"/>
    <property type="molecule type" value="Genomic_DNA"/>
</dbReference>
<evidence type="ECO:0000313" key="2">
    <source>
        <dbReference type="EMBL" id="MFD0630162.1"/>
    </source>
</evidence>
<gene>
    <name evidence="1" type="ORF">ACFQ2K_17510</name>
    <name evidence="2" type="ORF">ACFQ2K_53910</name>
    <name evidence="3" type="ORF">ACFQ2K_54295</name>
</gene>
<protein>
    <submittedName>
        <fullName evidence="3">Uncharacterized protein</fullName>
    </submittedName>
</protein>
<dbReference type="EMBL" id="JBHTGL010000014">
    <property type="protein sequence ID" value="MFD0630162.1"/>
    <property type="molecule type" value="Genomic_DNA"/>
</dbReference>
<accession>A0ABW2X9N6</accession>
<proteinExistence type="predicted"/>
<evidence type="ECO:0000313" key="1">
    <source>
        <dbReference type="EMBL" id="MFD0624297.1"/>
    </source>
</evidence>
<dbReference type="EMBL" id="JBHTGL010000015">
    <property type="protein sequence ID" value="MFD0630228.1"/>
    <property type="molecule type" value="Genomic_DNA"/>
</dbReference>
<name>A0ABW2X9N6_9ACTN</name>
<reference evidence="3" key="1">
    <citation type="journal article" date="2014" name="Int. J. Syst. Evol. Microbiol.">
        <title>Complete genome of a new Firmicutes species belonging to the dominant human colonic microbiota ('Ruminococcus bicirculans') reveals two chromosomes and a selective capacity to utilize plant glucans.</title>
        <authorList>
            <consortium name="NISC Comparative Sequencing Program"/>
            <person name="Wegmann U."/>
            <person name="Louis P."/>
            <person name="Goesmann A."/>
            <person name="Henrissat B."/>
            <person name="Duncan S.H."/>
            <person name="Flint H.J."/>
        </authorList>
    </citation>
    <scope>NUCLEOTIDE SEQUENCE</scope>
    <source>
        <strain evidence="3">JCM 12607</strain>
    </source>
</reference>
<reference evidence="3" key="3">
    <citation type="submission" date="2024-09" db="EMBL/GenBank/DDBJ databases">
        <authorList>
            <person name="Sun Q."/>
            <person name="Mori K."/>
        </authorList>
    </citation>
    <scope>NUCLEOTIDE SEQUENCE</scope>
    <source>
        <strain evidence="3">JCM 12607</strain>
    </source>
</reference>
<keyword evidence="4" id="KW-1185">Reference proteome</keyword>
<evidence type="ECO:0000313" key="4">
    <source>
        <dbReference type="Proteomes" id="UP001596915"/>
    </source>
</evidence>
<dbReference type="Proteomes" id="UP001596915">
    <property type="component" value="Unassembled WGS sequence"/>
</dbReference>
<reference evidence="4" key="2">
    <citation type="journal article" date="2019" name="Int. J. Syst. Evol. Microbiol.">
        <title>The Global Catalogue of Microorganisms (GCM) 10K type strain sequencing project: providing services to taxonomists for standard genome sequencing and annotation.</title>
        <authorList>
            <consortium name="The Broad Institute Genomics Platform"/>
            <consortium name="The Broad Institute Genome Sequencing Center for Infectious Disease"/>
            <person name="Wu L."/>
            <person name="Ma J."/>
        </authorList>
    </citation>
    <scope>NUCLEOTIDE SEQUENCE [LARGE SCALE GENOMIC DNA]</scope>
    <source>
        <strain evidence="4">JCM 12607</strain>
    </source>
</reference>